<keyword evidence="2" id="KW-1185">Reference proteome</keyword>
<dbReference type="OrthoDB" id="2470675at2759"/>
<accession>A0A397URJ8</accession>
<dbReference type="AlphaFoldDB" id="A0A397URJ8"/>
<name>A0A397URJ8_9GLOM</name>
<dbReference type="SUPFAM" id="SSF56112">
    <property type="entry name" value="Protein kinase-like (PK-like)"/>
    <property type="match status" value="1"/>
</dbReference>
<dbReference type="Gene3D" id="1.10.510.10">
    <property type="entry name" value="Transferase(Phosphotransferase) domain 1"/>
    <property type="match status" value="1"/>
</dbReference>
<evidence type="ECO:0000313" key="2">
    <source>
        <dbReference type="Proteomes" id="UP000266673"/>
    </source>
</evidence>
<evidence type="ECO:0000313" key="1">
    <source>
        <dbReference type="EMBL" id="RIB10073.1"/>
    </source>
</evidence>
<dbReference type="Proteomes" id="UP000266673">
    <property type="component" value="Unassembled WGS sequence"/>
</dbReference>
<protein>
    <recommendedName>
        <fullName evidence="3">Serine-threonine/tyrosine-protein kinase catalytic domain-containing protein</fullName>
    </recommendedName>
</protein>
<sequence>MEDRNLALKILDGFRPSVDKVIPRFYADIMEKCWNNNLEDRLTAKKLCENFKEWFDDETKIRELDECVIEHDHVMISSANTVQYSQMISLYSENQKDLIISYNV</sequence>
<evidence type="ECO:0008006" key="3">
    <source>
        <dbReference type="Google" id="ProtNLM"/>
    </source>
</evidence>
<dbReference type="EMBL" id="QKWP01001294">
    <property type="protein sequence ID" value="RIB10073.1"/>
    <property type="molecule type" value="Genomic_DNA"/>
</dbReference>
<proteinExistence type="predicted"/>
<gene>
    <name evidence="1" type="ORF">C2G38_2207092</name>
</gene>
<reference evidence="1 2" key="1">
    <citation type="submission" date="2018-06" db="EMBL/GenBank/DDBJ databases">
        <title>Comparative genomics reveals the genomic features of Rhizophagus irregularis, R. cerebriforme, R. diaphanum and Gigaspora rosea, and their symbiotic lifestyle signature.</title>
        <authorList>
            <person name="Morin E."/>
            <person name="San Clemente H."/>
            <person name="Chen E.C.H."/>
            <person name="De La Providencia I."/>
            <person name="Hainaut M."/>
            <person name="Kuo A."/>
            <person name="Kohler A."/>
            <person name="Murat C."/>
            <person name="Tang N."/>
            <person name="Roy S."/>
            <person name="Loubradou J."/>
            <person name="Henrissat B."/>
            <person name="Grigoriev I.V."/>
            <person name="Corradi N."/>
            <person name="Roux C."/>
            <person name="Martin F.M."/>
        </authorList>
    </citation>
    <scope>NUCLEOTIDE SEQUENCE [LARGE SCALE GENOMIC DNA]</scope>
    <source>
        <strain evidence="1 2">DAOM 194757</strain>
    </source>
</reference>
<organism evidence="1 2">
    <name type="scientific">Gigaspora rosea</name>
    <dbReference type="NCBI Taxonomy" id="44941"/>
    <lineage>
        <taxon>Eukaryota</taxon>
        <taxon>Fungi</taxon>
        <taxon>Fungi incertae sedis</taxon>
        <taxon>Mucoromycota</taxon>
        <taxon>Glomeromycotina</taxon>
        <taxon>Glomeromycetes</taxon>
        <taxon>Diversisporales</taxon>
        <taxon>Gigasporaceae</taxon>
        <taxon>Gigaspora</taxon>
    </lineage>
</organism>
<dbReference type="InterPro" id="IPR011009">
    <property type="entry name" value="Kinase-like_dom_sf"/>
</dbReference>
<comment type="caution">
    <text evidence="1">The sequence shown here is derived from an EMBL/GenBank/DDBJ whole genome shotgun (WGS) entry which is preliminary data.</text>
</comment>